<feature type="domain" description="Cyclin N-terminal" evidence="2">
    <location>
        <begin position="34"/>
        <end position="150"/>
    </location>
</feature>
<feature type="compositionally biased region" description="Pro residues" evidence="1">
    <location>
        <begin position="309"/>
        <end position="320"/>
    </location>
</feature>
<proteinExistence type="predicted"/>
<feature type="compositionally biased region" description="Low complexity" evidence="1">
    <location>
        <begin position="572"/>
        <end position="582"/>
    </location>
</feature>
<accession>A0A9W6EX79</accession>
<name>A0A9W6EX79_9CHLO</name>
<dbReference type="EMBL" id="BRXU01000001">
    <property type="protein sequence ID" value="GLC48643.1"/>
    <property type="molecule type" value="Genomic_DNA"/>
</dbReference>
<dbReference type="AlphaFoldDB" id="A0A9W6EX79"/>
<feature type="compositionally biased region" description="Polar residues" evidence="1">
    <location>
        <begin position="409"/>
        <end position="421"/>
    </location>
</feature>
<dbReference type="GO" id="GO:0006357">
    <property type="term" value="P:regulation of transcription by RNA polymerase II"/>
    <property type="evidence" value="ECO:0007669"/>
    <property type="project" value="InterPro"/>
</dbReference>
<feature type="compositionally biased region" description="Low complexity" evidence="1">
    <location>
        <begin position="422"/>
        <end position="439"/>
    </location>
</feature>
<dbReference type="Proteomes" id="UP001165080">
    <property type="component" value="Unassembled WGS sequence"/>
</dbReference>
<evidence type="ECO:0000259" key="2">
    <source>
        <dbReference type="Pfam" id="PF00134"/>
    </source>
</evidence>
<feature type="region of interest" description="Disordered" evidence="1">
    <location>
        <begin position="278"/>
        <end position="354"/>
    </location>
</feature>
<dbReference type="InterPro" id="IPR036915">
    <property type="entry name" value="Cyclin-like_sf"/>
</dbReference>
<dbReference type="InterPro" id="IPR043198">
    <property type="entry name" value="Cyclin/Ssn8"/>
</dbReference>
<feature type="compositionally biased region" description="Low complexity" evidence="1">
    <location>
        <begin position="278"/>
        <end position="308"/>
    </location>
</feature>
<reference evidence="3 4" key="1">
    <citation type="journal article" date="2023" name="Commun. Biol.">
        <title>Reorganization of the ancestral sex-determining regions during the evolution of trioecy in Pleodorina starrii.</title>
        <authorList>
            <person name="Takahashi K."/>
            <person name="Suzuki S."/>
            <person name="Kawai-Toyooka H."/>
            <person name="Yamamoto K."/>
            <person name="Hamaji T."/>
            <person name="Ootsuki R."/>
            <person name="Yamaguchi H."/>
            <person name="Kawachi M."/>
            <person name="Higashiyama T."/>
            <person name="Nozaki H."/>
        </authorList>
    </citation>
    <scope>NUCLEOTIDE SEQUENCE [LARGE SCALE GENOMIC DNA]</scope>
    <source>
        <strain evidence="3 4">NIES-4479</strain>
    </source>
</reference>
<evidence type="ECO:0000313" key="4">
    <source>
        <dbReference type="Proteomes" id="UP001165080"/>
    </source>
</evidence>
<evidence type="ECO:0000313" key="3">
    <source>
        <dbReference type="EMBL" id="GLC48643.1"/>
    </source>
</evidence>
<evidence type="ECO:0000256" key="1">
    <source>
        <dbReference type="SAM" id="MobiDB-lite"/>
    </source>
</evidence>
<feature type="compositionally biased region" description="Low complexity" evidence="1">
    <location>
        <begin position="550"/>
        <end position="564"/>
    </location>
</feature>
<dbReference type="InterPro" id="IPR006671">
    <property type="entry name" value="Cyclin_N"/>
</dbReference>
<gene>
    <name evidence="3" type="primary">PLEST011586</name>
    <name evidence="3" type="ORF">PLESTB_000120800</name>
</gene>
<organism evidence="3 4">
    <name type="scientific">Pleodorina starrii</name>
    <dbReference type="NCBI Taxonomy" id="330485"/>
    <lineage>
        <taxon>Eukaryota</taxon>
        <taxon>Viridiplantae</taxon>
        <taxon>Chlorophyta</taxon>
        <taxon>core chlorophytes</taxon>
        <taxon>Chlorophyceae</taxon>
        <taxon>CS clade</taxon>
        <taxon>Chlamydomonadales</taxon>
        <taxon>Volvocaceae</taxon>
        <taxon>Pleodorina</taxon>
    </lineage>
</organism>
<feature type="region of interest" description="Disordered" evidence="1">
    <location>
        <begin position="381"/>
        <end position="595"/>
    </location>
</feature>
<dbReference type="Gene3D" id="1.10.472.10">
    <property type="entry name" value="Cyclin-like"/>
    <property type="match status" value="2"/>
</dbReference>
<dbReference type="PANTHER" id="PTHR10026">
    <property type="entry name" value="CYCLIN"/>
    <property type="match status" value="1"/>
</dbReference>
<sequence length="626" mass="65881">MQTRLIGGATYFSRAQLEATNPSRREGIDAVAEARWRSTTSKLVKTAIKTLKLPDWVYETAMNYINRFFLTRSISKNDRHLVVGGAILLASKVQESPRPVQDVAYVLLQLKHANKQKPQHGPDQTTLEQFIEGVMLAEQAMLFSLNFNLNVETHVSLARRLFEPLDLWAKTNPAPEEAEANQLKLSLYAAVMFFLNDSALTNLSLQYPNSKVAPVTLVMAAKRLAATRYSGKEVPPALQRVLALATDAAWFESKGLSLGAAAEIEAQINELYATSPAQPAVQQQRQQQAQAHPVPHSATAAAAAGQPITAPPASEPPRPSQQPVGAGAGRMQTVSPPAAAEETKTGQLAEASAARAATPNLAAATVPTSSMQAPLLHAHNEVSSADPKGYDAAPQRPGSPASADAEAGATTTTPCCRQGQPSSSAAAEAAAAGTTAGGTPELPHPRSPGHMSQPLQQLRVGKRVSDGDECTGEQQATSELHAAPEQRPEAETEAATRDAGGTGPCLAFNGADDSANENCSPNGLTTGNASGSGCGVAEGQPEVCSRTEAPVQQLQSQPTQPQSVFDISGFESSQPPLSQSQQCGKRRTRDGEDGVADELTVVGVLAPAVKARRLEESQPVSVQHGP</sequence>
<protein>
    <recommendedName>
        <fullName evidence="2">Cyclin N-terminal domain-containing protein</fullName>
    </recommendedName>
</protein>
<feature type="compositionally biased region" description="Basic and acidic residues" evidence="1">
    <location>
        <begin position="482"/>
        <end position="496"/>
    </location>
</feature>
<keyword evidence="4" id="KW-1185">Reference proteome</keyword>
<feature type="compositionally biased region" description="Polar residues" evidence="1">
    <location>
        <begin position="516"/>
        <end position="529"/>
    </location>
</feature>
<dbReference type="SUPFAM" id="SSF47954">
    <property type="entry name" value="Cyclin-like"/>
    <property type="match status" value="2"/>
</dbReference>
<dbReference type="Pfam" id="PF00134">
    <property type="entry name" value="Cyclin_N"/>
    <property type="match status" value="1"/>
</dbReference>
<comment type="caution">
    <text evidence="3">The sequence shown here is derived from an EMBL/GenBank/DDBJ whole genome shotgun (WGS) entry which is preliminary data.</text>
</comment>
<dbReference type="GO" id="GO:0016538">
    <property type="term" value="F:cyclin-dependent protein serine/threonine kinase regulator activity"/>
    <property type="evidence" value="ECO:0007669"/>
    <property type="project" value="InterPro"/>
</dbReference>